<dbReference type="OrthoDB" id="9799173at2"/>
<sequence length="149" mass="16754">MPTVKDVAAYVLNEAGPMTAMKLQKMVYYSKAWHLVWEERSLFPEPIQAWANGPVCPELYQQHRGQFRVSPGDINGDPDALADFEKESIDVVLQFYRDFTAVELSDLTHSEDPWKDARKGLAPGERCQNVISEAAMAEFYEALAASAEV</sequence>
<dbReference type="Proteomes" id="UP000251047">
    <property type="component" value="Unassembled WGS sequence"/>
</dbReference>
<name>A0A364V9C3_9CORY</name>
<reference evidence="2 3" key="1">
    <citation type="journal article" date="2018" name="Syst. Appl. Microbiol.">
        <title>Corynebacterium heidelbergense sp. nov., isolated from the preen glands of Egyptian geese (Alopochen aegyptiacus).</title>
        <authorList>
            <person name="Braun M.S."/>
            <person name="Wang E."/>
            <person name="Zimmermann S."/>
            <person name="Wink M."/>
        </authorList>
    </citation>
    <scope>NUCLEOTIDE SEQUENCE [LARGE SCALE GENOMIC DNA]</scope>
    <source>
        <strain evidence="2 3">DSM 104638</strain>
    </source>
</reference>
<gene>
    <name evidence="2" type="ORF">CWC39_09700</name>
</gene>
<evidence type="ECO:0000259" key="1">
    <source>
        <dbReference type="Pfam" id="PF13274"/>
    </source>
</evidence>
<dbReference type="InterPro" id="IPR025272">
    <property type="entry name" value="SocA_Panacea"/>
</dbReference>
<proteinExistence type="predicted"/>
<organism evidence="2 3">
    <name type="scientific">Corynebacterium heidelbergense</name>
    <dbReference type="NCBI Taxonomy" id="2055947"/>
    <lineage>
        <taxon>Bacteria</taxon>
        <taxon>Bacillati</taxon>
        <taxon>Actinomycetota</taxon>
        <taxon>Actinomycetes</taxon>
        <taxon>Mycobacteriales</taxon>
        <taxon>Corynebacteriaceae</taxon>
        <taxon>Corynebacterium</taxon>
    </lineage>
</organism>
<dbReference type="EMBL" id="PHQP01000106">
    <property type="protein sequence ID" value="RAV33214.1"/>
    <property type="molecule type" value="Genomic_DNA"/>
</dbReference>
<evidence type="ECO:0000313" key="3">
    <source>
        <dbReference type="Proteomes" id="UP000251047"/>
    </source>
</evidence>
<evidence type="ECO:0000313" key="2">
    <source>
        <dbReference type="EMBL" id="RAV33214.1"/>
    </source>
</evidence>
<comment type="caution">
    <text evidence="2">The sequence shown here is derived from an EMBL/GenBank/DDBJ whole genome shotgun (WGS) entry which is preliminary data.</text>
</comment>
<protein>
    <recommendedName>
        <fullName evidence="1">Antitoxin SocA-like Panacea domain-containing protein</fullName>
    </recommendedName>
</protein>
<feature type="domain" description="Antitoxin SocA-like Panacea" evidence="1">
    <location>
        <begin position="23"/>
        <end position="115"/>
    </location>
</feature>
<dbReference type="AlphaFoldDB" id="A0A364V9C3"/>
<dbReference type="RefSeq" id="WP_112770270.1">
    <property type="nucleotide sequence ID" value="NZ_CP063191.1"/>
</dbReference>
<dbReference type="Pfam" id="PF13274">
    <property type="entry name" value="SocA_Panacea"/>
    <property type="match status" value="1"/>
</dbReference>
<accession>A0A364V9C3</accession>